<name>A0A370I131_9NOCA</name>
<gene>
    <name evidence="2" type="ORF">DFR76_108280</name>
</gene>
<organism evidence="2 3">
    <name type="scientific">Nocardia pseudobrasiliensis</name>
    <dbReference type="NCBI Taxonomy" id="45979"/>
    <lineage>
        <taxon>Bacteria</taxon>
        <taxon>Bacillati</taxon>
        <taxon>Actinomycetota</taxon>
        <taxon>Actinomycetes</taxon>
        <taxon>Mycobacteriales</taxon>
        <taxon>Nocardiaceae</taxon>
        <taxon>Nocardia</taxon>
    </lineage>
</organism>
<protein>
    <submittedName>
        <fullName evidence="2">Uncharacterized protein</fullName>
    </submittedName>
</protein>
<evidence type="ECO:0000313" key="2">
    <source>
        <dbReference type="EMBL" id="RDI64447.1"/>
    </source>
</evidence>
<comment type="caution">
    <text evidence="2">The sequence shown here is derived from an EMBL/GenBank/DDBJ whole genome shotgun (WGS) entry which is preliminary data.</text>
</comment>
<accession>A0A370I131</accession>
<feature type="region of interest" description="Disordered" evidence="1">
    <location>
        <begin position="50"/>
        <end position="80"/>
    </location>
</feature>
<evidence type="ECO:0000313" key="3">
    <source>
        <dbReference type="Proteomes" id="UP000254869"/>
    </source>
</evidence>
<reference evidence="2 3" key="1">
    <citation type="submission" date="2018-07" db="EMBL/GenBank/DDBJ databases">
        <title>Genomic Encyclopedia of Type Strains, Phase IV (KMG-IV): sequencing the most valuable type-strain genomes for metagenomic binning, comparative biology and taxonomic classification.</title>
        <authorList>
            <person name="Goeker M."/>
        </authorList>
    </citation>
    <scope>NUCLEOTIDE SEQUENCE [LARGE SCALE GENOMIC DNA]</scope>
    <source>
        <strain evidence="2 3">DSM 44290</strain>
    </source>
</reference>
<feature type="compositionally biased region" description="Basic and acidic residues" evidence="1">
    <location>
        <begin position="50"/>
        <end position="66"/>
    </location>
</feature>
<keyword evidence="3" id="KW-1185">Reference proteome</keyword>
<evidence type="ECO:0000256" key="1">
    <source>
        <dbReference type="SAM" id="MobiDB-lite"/>
    </source>
</evidence>
<proteinExistence type="predicted"/>
<dbReference type="AlphaFoldDB" id="A0A370I131"/>
<dbReference type="EMBL" id="QQBC01000008">
    <property type="protein sequence ID" value="RDI64447.1"/>
    <property type="molecule type" value="Genomic_DNA"/>
</dbReference>
<dbReference type="Proteomes" id="UP000254869">
    <property type="component" value="Unassembled WGS sequence"/>
</dbReference>
<dbReference type="STRING" id="1210086.GCA_001613105_02851"/>
<sequence>MDYAAEIERILAEGRRRNALLLDEIDEVNRQTAEQCRRLAEQWETEAAELAERERQQVQTREDRLRAAAGPASIPIDDQDEDEYYRRKSWLV</sequence>
<dbReference type="RefSeq" id="WP_067997530.1">
    <property type="nucleotide sequence ID" value="NZ_QQBC01000008.1"/>
</dbReference>